<comment type="caution">
    <text evidence="5">The sequence shown here is derived from an EMBL/GenBank/DDBJ whole genome shotgun (WGS) entry which is preliminary data.</text>
</comment>
<dbReference type="OrthoDB" id="9811754at2"/>
<dbReference type="AlphaFoldDB" id="A0A2T5BIG5"/>
<dbReference type="GO" id="GO:0055085">
    <property type="term" value="P:transmembrane transport"/>
    <property type="evidence" value="ECO:0007669"/>
    <property type="project" value="InterPro"/>
</dbReference>
<dbReference type="Gene3D" id="1.10.287.470">
    <property type="entry name" value="Helix hairpin bin"/>
    <property type="match status" value="2"/>
</dbReference>
<keyword evidence="1" id="KW-0175">Coiled coil</keyword>
<feature type="coiled-coil region" evidence="1">
    <location>
        <begin position="155"/>
        <end position="182"/>
    </location>
</feature>
<evidence type="ECO:0000256" key="1">
    <source>
        <dbReference type="SAM" id="Coils"/>
    </source>
</evidence>
<organism evidence="5 6">
    <name type="scientific">Mycoplana dimorpha</name>
    <dbReference type="NCBI Taxonomy" id="28320"/>
    <lineage>
        <taxon>Bacteria</taxon>
        <taxon>Pseudomonadati</taxon>
        <taxon>Pseudomonadota</taxon>
        <taxon>Alphaproteobacteria</taxon>
        <taxon>Hyphomicrobiales</taxon>
        <taxon>Rhizobiaceae</taxon>
        <taxon>Mycoplana</taxon>
    </lineage>
</organism>
<keyword evidence="2" id="KW-1133">Transmembrane helix</keyword>
<dbReference type="InterPro" id="IPR058634">
    <property type="entry name" value="AaeA-lik-b-barrel"/>
</dbReference>
<accession>A0A2T5BIG5</accession>
<keyword evidence="2" id="KW-0472">Membrane</keyword>
<keyword evidence="2" id="KW-0812">Transmembrane</keyword>
<dbReference type="InterPro" id="IPR058625">
    <property type="entry name" value="MdtA-like_BSH"/>
</dbReference>
<evidence type="ECO:0000256" key="2">
    <source>
        <dbReference type="SAM" id="Phobius"/>
    </source>
</evidence>
<evidence type="ECO:0000313" key="5">
    <source>
        <dbReference type="EMBL" id="PTM98779.1"/>
    </source>
</evidence>
<dbReference type="RefSeq" id="WP_108001120.1">
    <property type="nucleotide sequence ID" value="NZ_JBHEEX010000006.1"/>
</dbReference>
<dbReference type="Gene3D" id="2.40.50.100">
    <property type="match status" value="1"/>
</dbReference>
<sequence length="360" mass="38213">MKKTIANLASVLAVVMGVAGIALVLYAWDLPPFRSAVQVTDNAYVRGSVTLISPQLSGYIVEVPVRDYEAVKAGQLLARLDDRIFRQKVDQAKAMLASQEAALANSIQQQRSAEAKIGASKAAVDSANFALRRATENWTRVEALAKKGVMAESDREQGRTTLDQAEAAVTQAKAQLEVSKQDLQAIIVGRDSLKAAVAGARAAVELAEIDLANTRITAPRDGVVGEVGVKLGQYVSAGSQLMAVVPQGTWIIANFKETQLSRIHSGQPVTFTVDALDDIEFHGHVERFSPAAGSEFSIIKPDNATGNFTKVAQRVPVRISIDEGQEQAKYLAPGLSVVVRTVVQDGTATAAAGAAEQPKG</sequence>
<dbReference type="InterPro" id="IPR050739">
    <property type="entry name" value="MFP"/>
</dbReference>
<protein>
    <submittedName>
        <fullName evidence="5">Multidrug resistance efflux pump</fullName>
    </submittedName>
</protein>
<evidence type="ECO:0000259" key="4">
    <source>
        <dbReference type="Pfam" id="PF25963"/>
    </source>
</evidence>
<feature type="domain" description="Multidrug resistance protein MdtA-like barrel-sandwich hybrid" evidence="3">
    <location>
        <begin position="52"/>
        <end position="245"/>
    </location>
</feature>
<name>A0A2T5BIG5_MYCDI</name>
<dbReference type="PANTHER" id="PTHR30386">
    <property type="entry name" value="MEMBRANE FUSION SUBUNIT OF EMRAB-TOLC MULTIDRUG EFFLUX PUMP"/>
    <property type="match status" value="1"/>
</dbReference>
<evidence type="ECO:0000313" key="6">
    <source>
        <dbReference type="Proteomes" id="UP000241247"/>
    </source>
</evidence>
<reference evidence="5 6" key="1">
    <citation type="submission" date="2018-04" db="EMBL/GenBank/DDBJ databases">
        <title>Genomic Encyclopedia of Type Strains, Phase IV (KMG-IV): sequencing the most valuable type-strain genomes for metagenomic binning, comparative biology and taxonomic classification.</title>
        <authorList>
            <person name="Goeker M."/>
        </authorList>
    </citation>
    <scope>NUCLEOTIDE SEQUENCE [LARGE SCALE GENOMIC DNA]</scope>
    <source>
        <strain evidence="5 6">DSM 7138</strain>
    </source>
</reference>
<evidence type="ECO:0000259" key="3">
    <source>
        <dbReference type="Pfam" id="PF25917"/>
    </source>
</evidence>
<dbReference type="Pfam" id="PF25917">
    <property type="entry name" value="BSH_RND"/>
    <property type="match status" value="1"/>
</dbReference>
<gene>
    <name evidence="5" type="ORF">C7449_101445</name>
</gene>
<dbReference type="EMBL" id="PZZZ01000001">
    <property type="protein sequence ID" value="PTM98779.1"/>
    <property type="molecule type" value="Genomic_DNA"/>
</dbReference>
<dbReference type="Pfam" id="PF25963">
    <property type="entry name" value="Beta-barrel_AAEA"/>
    <property type="match status" value="1"/>
</dbReference>
<dbReference type="Gene3D" id="2.40.30.170">
    <property type="match status" value="1"/>
</dbReference>
<keyword evidence="6" id="KW-1185">Reference proteome</keyword>
<feature type="domain" description="p-hydroxybenzoic acid efflux pump subunit AaeA-like beta-barrel" evidence="4">
    <location>
        <begin position="250"/>
        <end position="337"/>
    </location>
</feature>
<dbReference type="PANTHER" id="PTHR30386:SF24">
    <property type="entry name" value="MULTIDRUG RESISTANCE EFFLUX PUMP"/>
    <property type="match status" value="1"/>
</dbReference>
<dbReference type="SUPFAM" id="SSF111369">
    <property type="entry name" value="HlyD-like secretion proteins"/>
    <property type="match status" value="2"/>
</dbReference>
<feature type="transmembrane region" description="Helical" evidence="2">
    <location>
        <begin position="7"/>
        <end position="28"/>
    </location>
</feature>
<dbReference type="Proteomes" id="UP000241247">
    <property type="component" value="Unassembled WGS sequence"/>
</dbReference>
<proteinExistence type="predicted"/>